<evidence type="ECO:0000313" key="12">
    <source>
        <dbReference type="EnsemblPlants" id="TraesCS3D02G516300.1.cds1"/>
    </source>
</evidence>
<dbReference type="OMA" id="HCENITM"/>
<keyword evidence="5" id="KW-0611">Plant defense</keyword>
<dbReference type="Gramene" id="TraesCS3D03G1143500.1">
    <property type="protein sequence ID" value="TraesCS3D03G1143500.1.CDS1"/>
    <property type="gene ID" value="TraesCS3D03G1143500"/>
</dbReference>
<dbReference type="Gramene" id="TraesCS3D02G516300.1">
    <property type="protein sequence ID" value="TraesCS3D02G516300.1.cds1"/>
    <property type="gene ID" value="TraesCS3D02G516300"/>
</dbReference>
<dbReference type="Gene3D" id="3.80.10.10">
    <property type="entry name" value="Ribonuclease Inhibitor"/>
    <property type="match status" value="2"/>
</dbReference>
<dbReference type="GO" id="GO:0005524">
    <property type="term" value="F:ATP binding"/>
    <property type="evidence" value="ECO:0007669"/>
    <property type="project" value="UniProtKB-KW"/>
</dbReference>
<dbReference type="Gramene" id="TraesLDM3D03G01994130.1">
    <property type="protein sequence ID" value="TraesLDM3D03G01994130.1.CDS1"/>
    <property type="gene ID" value="TraesLDM3D03G01994130"/>
</dbReference>
<dbReference type="EnsemblPlants" id="TraesCS3D02G516300.1">
    <property type="protein sequence ID" value="TraesCS3D02G516300.1.cds1"/>
    <property type="gene ID" value="TraesCS3D02G516300"/>
</dbReference>
<feature type="domain" description="NB-ARC" evidence="8">
    <location>
        <begin position="300"/>
        <end position="453"/>
    </location>
</feature>
<dbReference type="Pfam" id="PF00931">
    <property type="entry name" value="NB-ARC"/>
    <property type="match status" value="1"/>
</dbReference>
<dbReference type="InterPro" id="IPR058922">
    <property type="entry name" value="WHD_DRP"/>
</dbReference>
<sequence>MDTAISAAVWVVGKALALVSDGLLENWAACDNLGPNISTLKRKLLHAQGILYTAHGRDITNPALKDQLHMLRQLADEANDVLDVLDYFRIQDKLNSTYDAADNHPGGCIHSLGINVRHTTRAVFANKFKLSSSLHDARGGNLDDQEGDAKQGCLSFVRTCGGWHVVGRESFPKGASSSARGATHADAKIFTCCSFPSIQDDGLTSISESSQAPIEDGQKMEFNRVEMSKKMAEIVQQLDPLCSEVKDILDLEPGKPTQGSIVGNRLKTTPTIIETKLFGRDAEKMDIVDGITHGKYCAGGLTVLPIVGLGGIGKTTFTQHVYQEVKSSFDVMLWVCVSMSFDANRMLQEIVKNIPEVDGETKHGTAEELIEQRLKHKRFLLVLDDVWTYHEYEWKKLLAPFKKGETRGNMVIVTTRLPETATMSKTVDYSIDLNSLRDEDFLHLFEACVFDQQKSLEDHRELLDVGKQIVVKLKGSPLAAKTVGRSLRSQLTLDHWTRVLESREWEFQTGDYDIMPALKLSYDYLPFHLQQCFSYCGLFPEDYEFGSKELVHLWMGLDILDSHDQRKSLEDVGLCYLNDLVNSGFLKKNKKDDGSHCYVVHDLLHDLAVNVSSPECLSISSSNVRHVQSSLSVRHLSIIVDERDVSDRMTFDDFKRELSTLQTKLKVENLQTVMLFGKFHVSFARTFGDLFAEAKSLRVILLSEVSYSYILEDMFHSLPNSIHLRYLRITTGYEAKLSLNSNISRLYHLRVLDVQHCNDHRDVRAKSNLVVSVQKMSNLVKLRHFIFQDCGFELRQIGKLVDLGGVLRIHNIENVVQKEEANEANLVHKNHLEKLILQWGTYGDDMDSIQEYVLENLKPHSNLLHLHIGGHRGASCPSWLGGKLSVKNLESLHLHDVGWKIFPPLGELWFLGEEHQSCIASQSFQNLKRLELVKIQKLRKWVENSTCGLFSQLEELTVKDCPELMELPFTRCQLEHEAASMTWFPRLWKLEILDCPKLESLPPMPWTSAPCSARIVRVGSCFEYLHYSKEHGRQDGLWITGRGGQDGMFWNVLAFSNLADLNQLHMTNCPLVPLDHLQRLASLKSLSIHYSSNSNVLLPADRESDVTFELPVECLNIAYSGAGEKELTQLLSHFHVLSELRLSHCENITMVSVVEQSQTTRGEEEITAGGEYGLLLSSPHLQKLVILYCCKLSLLGCSLKGLRSFRIEGCPNFSSSSCIWHLLAHGCLTELYIFKTPEFFACFRPPRAHDKEPTSCKLQKLETDDLTGLLVVPICSLLSSSITNLYFQNNYEVERFTMEQKDALQLLTSLQVLTFSGLDKLQCLPVGLHRLSSLKTLQIYHCEAFQLLPKDGLPTSLQKLVIYYCRAFKSLPNDSLTHTLQDLRITGCPSLESLPKDGLPSSLQDLWVSDCGALRSLPKDASRVL</sequence>
<evidence type="ECO:0000259" key="9">
    <source>
        <dbReference type="Pfam" id="PF18052"/>
    </source>
</evidence>
<dbReference type="SUPFAM" id="SSF52540">
    <property type="entry name" value="P-loop containing nucleoside triphosphate hydrolases"/>
    <property type="match status" value="1"/>
</dbReference>
<keyword evidence="7" id="KW-0732">Signal</keyword>
<dbReference type="PANTHER" id="PTHR36766:SF40">
    <property type="entry name" value="DISEASE RESISTANCE PROTEIN RGA3"/>
    <property type="match status" value="1"/>
</dbReference>
<dbReference type="GO" id="GO:0009626">
    <property type="term" value="P:plant-type hypersensitive response"/>
    <property type="evidence" value="ECO:0007669"/>
    <property type="project" value="UniProtKB-ARBA"/>
</dbReference>
<dbReference type="Pfam" id="PF25019">
    <property type="entry name" value="LRR_R13L1-DRL21"/>
    <property type="match status" value="1"/>
</dbReference>
<organism evidence="12">
    <name type="scientific">Triticum aestivum</name>
    <name type="common">Wheat</name>
    <dbReference type="NCBI Taxonomy" id="4565"/>
    <lineage>
        <taxon>Eukaryota</taxon>
        <taxon>Viridiplantae</taxon>
        <taxon>Streptophyta</taxon>
        <taxon>Embryophyta</taxon>
        <taxon>Tracheophyta</taxon>
        <taxon>Spermatophyta</taxon>
        <taxon>Magnoliopsida</taxon>
        <taxon>Liliopsida</taxon>
        <taxon>Poales</taxon>
        <taxon>Poaceae</taxon>
        <taxon>BOP clade</taxon>
        <taxon>Pooideae</taxon>
        <taxon>Triticodae</taxon>
        <taxon>Triticeae</taxon>
        <taxon>Triticinae</taxon>
        <taxon>Triticum</taxon>
    </lineage>
</organism>
<dbReference type="Gramene" id="TraesNOR3D03G02023170.2">
    <property type="protein sequence ID" value="TraesNOR3D03G02023170.2.CDS1"/>
    <property type="gene ID" value="TraesNOR3D03G02023170"/>
</dbReference>
<dbReference type="Gene3D" id="1.10.8.430">
    <property type="entry name" value="Helical domain of apoptotic protease-activating factors"/>
    <property type="match status" value="1"/>
</dbReference>
<protein>
    <recommendedName>
        <fullName evidence="14">NB-ARC domain-containing protein</fullName>
    </recommendedName>
</protein>
<feature type="domain" description="Disease resistance protein winged helix" evidence="10">
    <location>
        <begin position="538"/>
        <end position="608"/>
    </location>
</feature>
<dbReference type="Gramene" id="TraesLDM3D03G01994130.2">
    <property type="protein sequence ID" value="TraesLDM3D03G01994130.2.CDS1"/>
    <property type="gene ID" value="TraesLDM3D03G01994130"/>
</dbReference>
<dbReference type="InterPro" id="IPR042197">
    <property type="entry name" value="Apaf_helical"/>
</dbReference>
<accession>A0A3B6H451</accession>
<dbReference type="InterPro" id="IPR002182">
    <property type="entry name" value="NB-ARC"/>
</dbReference>
<dbReference type="Gramene" id="TraesARI3D03G02030430.1">
    <property type="protein sequence ID" value="TraesARI3D03G02030430.1.CDS1"/>
    <property type="gene ID" value="TraesARI3D03G02030430"/>
</dbReference>
<dbReference type="PANTHER" id="PTHR36766">
    <property type="entry name" value="PLANT BROAD-SPECTRUM MILDEW RESISTANCE PROTEIN RPW8"/>
    <property type="match status" value="1"/>
</dbReference>
<dbReference type="GO" id="GO:0042742">
    <property type="term" value="P:defense response to bacterium"/>
    <property type="evidence" value="ECO:0007669"/>
    <property type="project" value="UniProtKB-ARBA"/>
</dbReference>
<evidence type="ECO:0000256" key="6">
    <source>
        <dbReference type="ARBA" id="ARBA00022840"/>
    </source>
</evidence>
<keyword evidence="6" id="KW-0067">ATP-binding</keyword>
<keyword evidence="13" id="KW-1185">Reference proteome</keyword>
<dbReference type="STRING" id="4565.A0A3B6H451"/>
<dbReference type="Gramene" id="TraesMAC3D03G01994360.3">
    <property type="protein sequence ID" value="TraesMAC3D03G01994360.3.CDS1"/>
    <property type="gene ID" value="TraesMAC3D03G01994360"/>
</dbReference>
<comment type="similarity">
    <text evidence="1">Belongs to the disease resistance NB-LRR family.</text>
</comment>
<evidence type="ECO:0000256" key="1">
    <source>
        <dbReference type="ARBA" id="ARBA00008894"/>
    </source>
</evidence>
<evidence type="ECO:0000259" key="8">
    <source>
        <dbReference type="Pfam" id="PF00931"/>
    </source>
</evidence>
<evidence type="ECO:0008006" key="14">
    <source>
        <dbReference type="Google" id="ProtNLM"/>
    </source>
</evidence>
<dbReference type="InterPro" id="IPR041118">
    <property type="entry name" value="Rx_N"/>
</dbReference>
<evidence type="ECO:0000256" key="2">
    <source>
        <dbReference type="ARBA" id="ARBA00022614"/>
    </source>
</evidence>
<name>A0A3B6H451_WHEAT</name>
<dbReference type="Pfam" id="PF18052">
    <property type="entry name" value="Rx_N"/>
    <property type="match status" value="1"/>
</dbReference>
<keyword evidence="4" id="KW-0547">Nucleotide-binding</keyword>
<dbReference type="Gramene" id="TraesMAC3D03G01994360.1">
    <property type="protein sequence ID" value="TraesMAC3D03G01994360.1.CDS1"/>
    <property type="gene ID" value="TraesMAC3D03G01994360"/>
</dbReference>
<keyword evidence="3" id="KW-0677">Repeat</keyword>
<dbReference type="Gramene" id="TraesMAC3D03G01994360.2">
    <property type="protein sequence ID" value="TraesMAC3D03G01994360.2.CDS1"/>
    <property type="gene ID" value="TraesMAC3D03G01994360"/>
</dbReference>
<dbReference type="Gramene" id="TraesNOR3D03G02023170.1">
    <property type="protein sequence ID" value="TraesNOR3D03G02023170.1.CDS1"/>
    <property type="gene ID" value="TraesNOR3D03G02023170"/>
</dbReference>
<evidence type="ECO:0000256" key="3">
    <source>
        <dbReference type="ARBA" id="ARBA00022737"/>
    </source>
</evidence>
<evidence type="ECO:0000259" key="11">
    <source>
        <dbReference type="Pfam" id="PF25019"/>
    </source>
</evidence>
<dbReference type="PaxDb" id="4565-Traes_3DL_198AFBF3F.7"/>
<feature type="domain" description="R13L1/DRL21-like LRR repeat region" evidence="11">
    <location>
        <begin position="794"/>
        <end position="911"/>
    </location>
</feature>
<reference evidence="12" key="2">
    <citation type="submission" date="2018-10" db="UniProtKB">
        <authorList>
            <consortium name="EnsemblPlants"/>
        </authorList>
    </citation>
    <scope>IDENTIFICATION</scope>
</reference>
<dbReference type="Gramene" id="TraesARI3D03G02030430.2">
    <property type="protein sequence ID" value="TraesARI3D03G02030430.2.CDS1"/>
    <property type="gene ID" value="TraesARI3D03G02030430"/>
</dbReference>
<proteinExistence type="inferred from homology"/>
<feature type="chain" id="PRO_5043174756" description="NB-ARC domain-containing protein" evidence="7">
    <location>
        <begin position="18"/>
        <end position="1425"/>
    </location>
</feature>
<dbReference type="Proteomes" id="UP000019116">
    <property type="component" value="Chromosome 3D"/>
</dbReference>
<dbReference type="PRINTS" id="PR00364">
    <property type="entry name" value="DISEASERSIST"/>
</dbReference>
<dbReference type="Gramene" id="TraesCLE_scaffold_015312_01G000400.1">
    <property type="protein sequence ID" value="TraesCLE_scaffold_015312_01G000400.1"/>
    <property type="gene ID" value="TraesCLE_scaffold_015312_01G000400"/>
</dbReference>
<evidence type="ECO:0000256" key="7">
    <source>
        <dbReference type="SAM" id="SignalP"/>
    </source>
</evidence>
<dbReference type="OrthoDB" id="612043at2759"/>
<evidence type="ECO:0000259" key="10">
    <source>
        <dbReference type="Pfam" id="PF23559"/>
    </source>
</evidence>
<dbReference type="Pfam" id="PF23559">
    <property type="entry name" value="WHD_DRP"/>
    <property type="match status" value="1"/>
</dbReference>
<dbReference type="FunFam" id="1.10.10.10:FF:000322">
    <property type="entry name" value="Probable disease resistance protein At1g63360"/>
    <property type="match status" value="1"/>
</dbReference>
<dbReference type="SMR" id="A0A3B6H451"/>
<evidence type="ECO:0000256" key="5">
    <source>
        <dbReference type="ARBA" id="ARBA00022821"/>
    </source>
</evidence>
<dbReference type="InterPro" id="IPR027417">
    <property type="entry name" value="P-loop_NTPase"/>
</dbReference>
<dbReference type="InterPro" id="IPR032675">
    <property type="entry name" value="LRR_dom_sf"/>
</dbReference>
<keyword evidence="2" id="KW-0433">Leucine-rich repeat</keyword>
<evidence type="ECO:0000256" key="4">
    <source>
        <dbReference type="ARBA" id="ARBA00022741"/>
    </source>
</evidence>
<dbReference type="InterPro" id="IPR036388">
    <property type="entry name" value="WH-like_DNA-bd_sf"/>
</dbReference>
<dbReference type="SUPFAM" id="SSF52058">
    <property type="entry name" value="L domain-like"/>
    <property type="match status" value="2"/>
</dbReference>
<feature type="signal peptide" evidence="7">
    <location>
        <begin position="1"/>
        <end position="17"/>
    </location>
</feature>
<dbReference type="Gene3D" id="1.10.10.10">
    <property type="entry name" value="Winged helix-like DNA-binding domain superfamily/Winged helix DNA-binding domain"/>
    <property type="match status" value="1"/>
</dbReference>
<dbReference type="GO" id="GO:0002758">
    <property type="term" value="P:innate immune response-activating signaling pathway"/>
    <property type="evidence" value="ECO:0007669"/>
    <property type="project" value="UniProtKB-ARBA"/>
</dbReference>
<dbReference type="GO" id="GO:0043531">
    <property type="term" value="F:ADP binding"/>
    <property type="evidence" value="ECO:0007669"/>
    <property type="project" value="InterPro"/>
</dbReference>
<evidence type="ECO:0000313" key="13">
    <source>
        <dbReference type="Proteomes" id="UP000019116"/>
    </source>
</evidence>
<reference evidence="12" key="1">
    <citation type="submission" date="2018-08" db="EMBL/GenBank/DDBJ databases">
        <authorList>
            <person name="Rossello M."/>
        </authorList>
    </citation>
    <scope>NUCLEOTIDE SEQUENCE [LARGE SCALE GENOMIC DNA]</scope>
    <source>
        <strain evidence="12">cv. Chinese Spring</strain>
    </source>
</reference>
<dbReference type="Gene3D" id="3.40.50.300">
    <property type="entry name" value="P-loop containing nucleotide triphosphate hydrolases"/>
    <property type="match status" value="1"/>
</dbReference>
<dbReference type="InterPro" id="IPR056789">
    <property type="entry name" value="LRR_R13L1-DRL21"/>
</dbReference>
<feature type="domain" description="Disease resistance N-terminal" evidence="9">
    <location>
        <begin position="12"/>
        <end position="93"/>
    </location>
</feature>